<dbReference type="PROSITE" id="PS51186">
    <property type="entry name" value="GNAT"/>
    <property type="match status" value="1"/>
</dbReference>
<dbReference type="Pfam" id="PF00583">
    <property type="entry name" value="Acetyltransf_1"/>
    <property type="match status" value="1"/>
</dbReference>
<accession>A0A212LDF0</accession>
<dbReference type="RefSeq" id="WP_288195955.1">
    <property type="nucleotide sequence ID" value="NZ_LT608334.1"/>
</dbReference>
<dbReference type="GO" id="GO:0016747">
    <property type="term" value="F:acyltransferase activity, transferring groups other than amino-acyl groups"/>
    <property type="evidence" value="ECO:0007669"/>
    <property type="project" value="InterPro"/>
</dbReference>
<reference evidence="2" key="1">
    <citation type="submission" date="2016-08" db="EMBL/GenBank/DDBJ databases">
        <authorList>
            <person name="Seilhamer J.J."/>
        </authorList>
    </citation>
    <scope>NUCLEOTIDE SEQUENCE</scope>
    <source>
        <strain evidence="2">86</strain>
    </source>
</reference>
<keyword evidence="2" id="KW-0808">Transferase</keyword>
<name>A0A212LDF0_9HYPH</name>
<organism evidence="2">
    <name type="scientific">uncultured Pleomorphomonas sp</name>
    <dbReference type="NCBI Taxonomy" id="442121"/>
    <lineage>
        <taxon>Bacteria</taxon>
        <taxon>Pseudomonadati</taxon>
        <taxon>Pseudomonadota</taxon>
        <taxon>Alphaproteobacteria</taxon>
        <taxon>Hyphomicrobiales</taxon>
        <taxon>Pleomorphomonadaceae</taxon>
        <taxon>Pleomorphomonas</taxon>
        <taxon>environmental samples</taxon>
    </lineage>
</organism>
<dbReference type="EMBL" id="FMJD01000007">
    <property type="protein sequence ID" value="SCM75593.1"/>
    <property type="molecule type" value="Genomic_DNA"/>
</dbReference>
<gene>
    <name evidence="2" type="ORF">KL86PLE_30040</name>
</gene>
<dbReference type="AlphaFoldDB" id="A0A212LDF0"/>
<dbReference type="InterPro" id="IPR000182">
    <property type="entry name" value="GNAT_dom"/>
</dbReference>
<feature type="domain" description="N-acetyltransferase" evidence="1">
    <location>
        <begin position="1"/>
        <end position="154"/>
    </location>
</feature>
<protein>
    <submittedName>
        <fullName evidence="2">Acetyltransferase</fullName>
    </submittedName>
</protein>
<evidence type="ECO:0000313" key="2">
    <source>
        <dbReference type="EMBL" id="SCM75593.1"/>
    </source>
</evidence>
<sequence length="154" mass="17003">MKVRPAEPQDSEGMSIVLRDILAAWKSDRPCSIEHVRTFYVEHPDRIECSVAESDRGDILGFQSLKLATEGNGWGVTPGWGVIGTYVKLGSSRQGIGKALFAATREAARKAKLPSIDATIGENNDLGLAYYEAMGFRTYRRQPGMICKSYMVFP</sequence>
<proteinExistence type="predicted"/>
<evidence type="ECO:0000259" key="1">
    <source>
        <dbReference type="PROSITE" id="PS51186"/>
    </source>
</evidence>
<dbReference type="Gene3D" id="3.40.630.30">
    <property type="match status" value="1"/>
</dbReference>
<dbReference type="SUPFAM" id="SSF55729">
    <property type="entry name" value="Acyl-CoA N-acyltransferases (Nat)"/>
    <property type="match status" value="1"/>
</dbReference>
<dbReference type="InterPro" id="IPR016181">
    <property type="entry name" value="Acyl_CoA_acyltransferase"/>
</dbReference>